<evidence type="ECO:0000313" key="3">
    <source>
        <dbReference type="EMBL" id="CAF1397155.1"/>
    </source>
</evidence>
<name>A0A815V9H0_ADIRI</name>
<dbReference type="OrthoDB" id="6121460at2759"/>
<dbReference type="Proteomes" id="UP000663852">
    <property type="component" value="Unassembled WGS sequence"/>
</dbReference>
<protein>
    <submittedName>
        <fullName evidence="4">Uncharacterized protein</fullName>
    </submittedName>
</protein>
<evidence type="ECO:0000313" key="4">
    <source>
        <dbReference type="EMBL" id="CAF1529170.1"/>
    </source>
</evidence>
<dbReference type="InterPro" id="IPR001258">
    <property type="entry name" value="NHL_repeat"/>
</dbReference>
<evidence type="ECO:0000313" key="5">
    <source>
        <dbReference type="Proteomes" id="UP000663828"/>
    </source>
</evidence>
<comment type="caution">
    <text evidence="4">The sequence shown here is derived from an EMBL/GenBank/DDBJ whole genome shotgun (WGS) entry which is preliminary data.</text>
</comment>
<dbReference type="Gene3D" id="2.120.10.30">
    <property type="entry name" value="TolB, C-terminal domain"/>
    <property type="match status" value="1"/>
</dbReference>
<gene>
    <name evidence="4" type="ORF">EDS130_LOCUS44431</name>
    <name evidence="3" type="ORF">XAT740_LOCUS33932</name>
</gene>
<dbReference type="PANTHER" id="PTHR47572">
    <property type="entry name" value="LIPOPROTEIN-RELATED"/>
    <property type="match status" value="1"/>
</dbReference>
<keyword evidence="2" id="KW-0812">Transmembrane</keyword>
<dbReference type="PANTHER" id="PTHR47572:SF4">
    <property type="entry name" value="LACTONASE DRP35"/>
    <property type="match status" value="1"/>
</dbReference>
<reference evidence="4" key="1">
    <citation type="submission" date="2021-02" db="EMBL/GenBank/DDBJ databases">
        <authorList>
            <person name="Nowell W R."/>
        </authorList>
    </citation>
    <scope>NUCLEOTIDE SEQUENCE</scope>
</reference>
<keyword evidence="1" id="KW-0677">Repeat</keyword>
<keyword evidence="5" id="KW-1185">Reference proteome</keyword>
<dbReference type="InterPro" id="IPR011042">
    <property type="entry name" value="6-blade_b-propeller_TolB-like"/>
</dbReference>
<proteinExistence type="predicted"/>
<organism evidence="4 6">
    <name type="scientific">Adineta ricciae</name>
    <name type="common">Rotifer</name>
    <dbReference type="NCBI Taxonomy" id="249248"/>
    <lineage>
        <taxon>Eukaryota</taxon>
        <taxon>Metazoa</taxon>
        <taxon>Spiralia</taxon>
        <taxon>Gnathifera</taxon>
        <taxon>Rotifera</taxon>
        <taxon>Eurotatoria</taxon>
        <taxon>Bdelloidea</taxon>
        <taxon>Adinetida</taxon>
        <taxon>Adinetidae</taxon>
        <taxon>Adineta</taxon>
    </lineage>
</organism>
<dbReference type="EMBL" id="CAJNOJ010000857">
    <property type="protein sequence ID" value="CAF1529170.1"/>
    <property type="molecule type" value="Genomic_DNA"/>
</dbReference>
<dbReference type="SUPFAM" id="SSF101898">
    <property type="entry name" value="NHL repeat"/>
    <property type="match status" value="1"/>
</dbReference>
<dbReference type="EMBL" id="CAJNOR010003278">
    <property type="protein sequence ID" value="CAF1397155.1"/>
    <property type="molecule type" value="Genomic_DNA"/>
</dbReference>
<dbReference type="InterPro" id="IPR051262">
    <property type="entry name" value="SMP-30/CGR1_Lactonase"/>
</dbReference>
<dbReference type="AlphaFoldDB" id="A0A815V9H0"/>
<evidence type="ECO:0000313" key="6">
    <source>
        <dbReference type="Proteomes" id="UP000663852"/>
    </source>
</evidence>
<keyword evidence="2" id="KW-0472">Membrane</keyword>
<accession>A0A815V9H0</accession>
<feature type="transmembrane region" description="Helical" evidence="2">
    <location>
        <begin position="33"/>
        <end position="54"/>
    </location>
</feature>
<keyword evidence="2" id="KW-1133">Transmembrane helix</keyword>
<evidence type="ECO:0000256" key="2">
    <source>
        <dbReference type="SAM" id="Phobius"/>
    </source>
</evidence>
<dbReference type="Proteomes" id="UP000663828">
    <property type="component" value="Unassembled WGS sequence"/>
</dbReference>
<dbReference type="Pfam" id="PF01436">
    <property type="entry name" value="NHL"/>
    <property type="match status" value="1"/>
</dbReference>
<evidence type="ECO:0000256" key="1">
    <source>
        <dbReference type="ARBA" id="ARBA00022737"/>
    </source>
</evidence>
<sequence>MFWNKNQSDNDHTAEMRNHQVQTCCKHIRRKPMLYTTLMVIILIVIICMPIIIIKTRKTNDKQMFTTSLILHTESVYSEATFTTESTTIAEYSFKQWNNYCCGGNEEENENFQVKTPDDVIIDKFNKNALIICDYSGEKVVRWFLQDERNPEIIKSSIFCSGLALDKDGALYIIDTRNNQVIRIKQGEKNETIVAGRHGSGTDLNQLKASHYIYVDNDYSLYISDNNNNRVMKWTKGATQGILFADGSNKKILDEPHGLVMDHLGQLYIVDKNNHRILR</sequence>